<proteinExistence type="predicted"/>
<evidence type="ECO:0000313" key="3">
    <source>
        <dbReference type="Proteomes" id="UP000467193"/>
    </source>
</evidence>
<evidence type="ECO:0008006" key="4">
    <source>
        <dbReference type="Google" id="ProtNLM"/>
    </source>
</evidence>
<accession>A0A7I7QN40</accession>
<protein>
    <recommendedName>
        <fullName evidence="4">Lipoprotein LppI</fullName>
    </recommendedName>
</protein>
<dbReference type="Proteomes" id="UP000467193">
    <property type="component" value="Chromosome"/>
</dbReference>
<evidence type="ECO:0000313" key="2">
    <source>
        <dbReference type="EMBL" id="BBY27712.1"/>
    </source>
</evidence>
<organism evidence="2 3">
    <name type="scientific">Mycolicibacterium sediminis</name>
    <dbReference type="NCBI Taxonomy" id="1286180"/>
    <lineage>
        <taxon>Bacteria</taxon>
        <taxon>Bacillati</taxon>
        <taxon>Actinomycetota</taxon>
        <taxon>Actinomycetes</taxon>
        <taxon>Mycobacteriales</taxon>
        <taxon>Mycobacteriaceae</taxon>
        <taxon>Mycolicibacterium</taxon>
    </lineage>
</organism>
<dbReference type="KEGG" id="msei:MSEDJ_18080"/>
<dbReference type="AlphaFoldDB" id="A0A7I7QN40"/>
<feature type="region of interest" description="Disordered" evidence="1">
    <location>
        <begin position="36"/>
        <end position="58"/>
    </location>
</feature>
<name>A0A7I7QN40_9MYCO</name>
<evidence type="ECO:0000256" key="1">
    <source>
        <dbReference type="SAM" id="MobiDB-lite"/>
    </source>
</evidence>
<dbReference type="EMBL" id="AP022588">
    <property type="protein sequence ID" value="BBY27712.1"/>
    <property type="molecule type" value="Genomic_DNA"/>
</dbReference>
<keyword evidence="3" id="KW-1185">Reference proteome</keyword>
<reference evidence="2 3" key="1">
    <citation type="journal article" date="2019" name="Emerg. Microbes Infect.">
        <title>Comprehensive subspecies identification of 175 nontuberculous mycobacteria species based on 7547 genomic profiles.</title>
        <authorList>
            <person name="Matsumoto Y."/>
            <person name="Kinjo T."/>
            <person name="Motooka D."/>
            <person name="Nabeya D."/>
            <person name="Jung N."/>
            <person name="Uechi K."/>
            <person name="Horii T."/>
            <person name="Iida T."/>
            <person name="Fujita J."/>
            <person name="Nakamura S."/>
        </authorList>
    </citation>
    <scope>NUCLEOTIDE SEQUENCE [LARGE SCALE GENOMIC DNA]</scope>
    <source>
        <strain evidence="2 3">JCM 17899</strain>
    </source>
</reference>
<sequence length="198" mass="20232">MGAERAAALASTTGGMGGFWTVAAVGVVVLASGCGEPADPPSAAPSPSPPTFANPAEYASPDSRYPQWGFLTPSSTWVCVIADYPSNGNRAACALNPDEGPLRFQNMPPAQAPDPGGDPSRPNVIAVMESADAGFLSLGRPIWESAGTPRTLPAGTVLQTGGFTCKTQVSVVSCRDDQTGKGFTVSPNGFGLTYIDLP</sequence>
<dbReference type="PROSITE" id="PS51257">
    <property type="entry name" value="PROKAR_LIPOPROTEIN"/>
    <property type="match status" value="1"/>
</dbReference>
<gene>
    <name evidence="2" type="ORF">MSEDJ_18080</name>
</gene>
<feature type="compositionally biased region" description="Pro residues" evidence="1">
    <location>
        <begin position="38"/>
        <end position="52"/>
    </location>
</feature>